<feature type="transmembrane region" description="Helical" evidence="1">
    <location>
        <begin position="33"/>
        <end position="52"/>
    </location>
</feature>
<name>A0AB94ISS8_9BACI</name>
<dbReference type="EMBL" id="ALAN01000027">
    <property type="protein sequence ID" value="ETI70104.1"/>
    <property type="molecule type" value="Genomic_DNA"/>
</dbReference>
<proteinExistence type="predicted"/>
<protein>
    <submittedName>
        <fullName evidence="2">Uncharacterized protein</fullName>
    </submittedName>
</protein>
<sequence>MFKSEIANCIVSISLHVFILIFTYNTMYSKPELWFNILFPLLITANITSELIKIYKIKKQNKIREN</sequence>
<evidence type="ECO:0000256" key="1">
    <source>
        <dbReference type="SAM" id="Phobius"/>
    </source>
</evidence>
<keyword evidence="1" id="KW-1133">Transmembrane helix</keyword>
<accession>A0AB94ISS8</accession>
<feature type="transmembrane region" description="Helical" evidence="1">
    <location>
        <begin position="7"/>
        <end position="27"/>
    </location>
</feature>
<comment type="caution">
    <text evidence="2">The sequence shown here is derived from an EMBL/GenBank/DDBJ whole genome shotgun (WGS) entry which is preliminary data.</text>
</comment>
<keyword evidence="3" id="KW-1185">Reference proteome</keyword>
<evidence type="ECO:0000313" key="3">
    <source>
        <dbReference type="Proteomes" id="UP000018877"/>
    </source>
</evidence>
<gene>
    <name evidence="2" type="ORF">BAVI_04124</name>
</gene>
<dbReference type="Proteomes" id="UP000018877">
    <property type="component" value="Unassembled WGS sequence"/>
</dbReference>
<evidence type="ECO:0000313" key="2">
    <source>
        <dbReference type="EMBL" id="ETI70104.1"/>
    </source>
</evidence>
<keyword evidence="1" id="KW-0472">Membrane</keyword>
<dbReference type="AlphaFoldDB" id="A0AB94ISS8"/>
<reference evidence="2 3" key="1">
    <citation type="journal article" date="2014" name="Environ. Microbiol.">
        <title>The nitrate-ammonifying and nosZ-carrying bacterium Bacillus vireti is a potent source and sink for nitric and nitrous oxide under high nitrate conditions.</title>
        <authorList>
            <person name="Mania D."/>
            <person name="Heylen K."/>
            <person name="van Spanning R.J."/>
            <person name="Frostegard A."/>
        </authorList>
    </citation>
    <scope>NUCLEOTIDE SEQUENCE [LARGE SCALE GENOMIC DNA]</scope>
    <source>
        <strain evidence="2 3">LMG 21834</strain>
    </source>
</reference>
<keyword evidence="1" id="KW-0812">Transmembrane</keyword>
<organism evidence="2 3">
    <name type="scientific">Neobacillus vireti LMG 21834</name>
    <dbReference type="NCBI Taxonomy" id="1131730"/>
    <lineage>
        <taxon>Bacteria</taxon>
        <taxon>Bacillati</taxon>
        <taxon>Bacillota</taxon>
        <taxon>Bacilli</taxon>
        <taxon>Bacillales</taxon>
        <taxon>Bacillaceae</taxon>
        <taxon>Neobacillus</taxon>
    </lineage>
</organism>